<evidence type="ECO:0000259" key="11">
    <source>
        <dbReference type="PROSITE" id="PS50860"/>
    </source>
</evidence>
<dbReference type="GO" id="GO:0005737">
    <property type="term" value="C:cytoplasm"/>
    <property type="evidence" value="ECO:0007669"/>
    <property type="project" value="InterPro"/>
</dbReference>
<evidence type="ECO:0000256" key="6">
    <source>
        <dbReference type="ARBA" id="ARBA00022840"/>
    </source>
</evidence>
<evidence type="ECO:0000256" key="7">
    <source>
        <dbReference type="ARBA" id="ARBA00022884"/>
    </source>
</evidence>
<dbReference type="AlphaFoldDB" id="A0A2H0WMU5"/>
<reference evidence="13" key="1">
    <citation type="submission" date="2017-09" db="EMBL/GenBank/DDBJ databases">
        <title>Depth-based differentiation of microbial function through sediment-hosted aquifers and enrichment of novel symbionts in the deep terrestrial subsurface.</title>
        <authorList>
            <person name="Probst A.J."/>
            <person name="Ladd B."/>
            <person name="Jarett J.K."/>
            <person name="Geller-Mcgrath D.E."/>
            <person name="Sieber C.M.K."/>
            <person name="Emerson J.B."/>
            <person name="Anantharaman K."/>
            <person name="Thomas B.C."/>
            <person name="Malmstrom R."/>
            <person name="Stieglmeier M."/>
            <person name="Klingl A."/>
            <person name="Woyke T."/>
            <person name="Ryan C.M."/>
            <person name="Banfield J.F."/>
        </authorList>
    </citation>
    <scope>NUCLEOTIDE SEQUENCE [LARGE SCALE GENOMIC DNA]</scope>
</reference>
<keyword evidence="6" id="KW-0067">ATP-binding</keyword>
<evidence type="ECO:0000256" key="8">
    <source>
        <dbReference type="ARBA" id="ARBA00022917"/>
    </source>
</evidence>
<comment type="similarity">
    <text evidence="1">Belongs to the class-II aminoacyl-tRNA synthetase family.</text>
</comment>
<dbReference type="InterPro" id="IPR050058">
    <property type="entry name" value="Ala-tRNA_ligase"/>
</dbReference>
<evidence type="ECO:0000313" key="13">
    <source>
        <dbReference type="Proteomes" id="UP000230033"/>
    </source>
</evidence>
<dbReference type="InterPro" id="IPR012947">
    <property type="entry name" value="tRNA_SAD"/>
</dbReference>
<proteinExistence type="inferred from homology"/>
<dbReference type="PANTHER" id="PTHR11777:SF9">
    <property type="entry name" value="ALANINE--TRNA LIGASE, CYTOPLASMIC"/>
    <property type="match status" value="1"/>
</dbReference>
<evidence type="ECO:0000256" key="9">
    <source>
        <dbReference type="ARBA" id="ARBA00023146"/>
    </source>
</evidence>
<evidence type="ECO:0000256" key="1">
    <source>
        <dbReference type="ARBA" id="ARBA00008226"/>
    </source>
</evidence>
<dbReference type="FunFam" id="3.30.980.10:FF:000004">
    <property type="entry name" value="Alanine--tRNA ligase, cytoplasmic"/>
    <property type="match status" value="1"/>
</dbReference>
<sequence>QERIAEVLSKEFRAFSQTINKGLKILQTAAKTDGKTAFDLYQSYGFPLEITLEIVKEENKVVDLEKIKKEYKEEFKKHQELSRTASAGMFKGGLTEQSEVATKYHTATHLLQASLRQVLGKDVRQSGSNITAERLRFDFSYPEKPTPEQLKKIEDLVNQKIKANLPVEMTVMDFEKAVAAGALIVPGEHYPVKVKVYTINDFSKEVCGGPHVRWTGEIGSVKILKEEAVGAGKRRIYIKLAQEWK</sequence>
<dbReference type="Proteomes" id="UP000230033">
    <property type="component" value="Unassembled WGS sequence"/>
</dbReference>
<evidence type="ECO:0000256" key="3">
    <source>
        <dbReference type="ARBA" id="ARBA00022555"/>
    </source>
</evidence>
<evidence type="ECO:0000256" key="2">
    <source>
        <dbReference type="ARBA" id="ARBA00013168"/>
    </source>
</evidence>
<dbReference type="SUPFAM" id="SSF55186">
    <property type="entry name" value="ThrRS/AlaRS common domain"/>
    <property type="match status" value="1"/>
</dbReference>
<dbReference type="PANTHER" id="PTHR11777">
    <property type="entry name" value="ALANYL-TRNA SYNTHETASE"/>
    <property type="match status" value="1"/>
</dbReference>
<feature type="coiled-coil region" evidence="10">
    <location>
        <begin position="54"/>
        <end position="84"/>
    </location>
</feature>
<dbReference type="SUPFAM" id="SSF101353">
    <property type="entry name" value="Putative anticodon-binding domain of alanyl-tRNA synthetase (AlaRS)"/>
    <property type="match status" value="1"/>
</dbReference>
<dbReference type="Gene3D" id="3.30.54.20">
    <property type="match status" value="1"/>
</dbReference>
<evidence type="ECO:0000313" key="12">
    <source>
        <dbReference type="EMBL" id="PIS13963.1"/>
    </source>
</evidence>
<dbReference type="Pfam" id="PF07973">
    <property type="entry name" value="tRNA_SAD"/>
    <property type="match status" value="1"/>
</dbReference>
<keyword evidence="7" id="KW-0694">RNA-binding</keyword>
<evidence type="ECO:0000256" key="10">
    <source>
        <dbReference type="SAM" id="Coils"/>
    </source>
</evidence>
<dbReference type="GO" id="GO:0006419">
    <property type="term" value="P:alanyl-tRNA aminoacylation"/>
    <property type="evidence" value="ECO:0007669"/>
    <property type="project" value="InterPro"/>
</dbReference>
<dbReference type="GO" id="GO:0000049">
    <property type="term" value="F:tRNA binding"/>
    <property type="evidence" value="ECO:0007669"/>
    <property type="project" value="UniProtKB-KW"/>
</dbReference>
<organism evidence="12 13">
    <name type="scientific">Candidatus Shapirobacteria bacterium CG09_land_8_20_14_0_10_47_13</name>
    <dbReference type="NCBI Taxonomy" id="1974481"/>
    <lineage>
        <taxon>Bacteria</taxon>
        <taxon>Candidatus Shapironibacteriota</taxon>
    </lineage>
</organism>
<dbReference type="GO" id="GO:0004813">
    <property type="term" value="F:alanine-tRNA ligase activity"/>
    <property type="evidence" value="ECO:0007669"/>
    <property type="project" value="UniProtKB-EC"/>
</dbReference>
<dbReference type="PROSITE" id="PS50860">
    <property type="entry name" value="AA_TRNA_LIGASE_II_ALA"/>
    <property type="match status" value="1"/>
</dbReference>
<keyword evidence="10" id="KW-0175">Coiled coil</keyword>
<dbReference type="Gene3D" id="3.30.980.10">
    <property type="entry name" value="Threonyl-trna Synthetase, Chain A, domain 2"/>
    <property type="match status" value="1"/>
</dbReference>
<keyword evidence="8" id="KW-0648">Protein biosynthesis</keyword>
<dbReference type="InterPro" id="IPR018162">
    <property type="entry name" value="Ala-tRNA-ligase_IIc_anticod-bd"/>
</dbReference>
<feature type="domain" description="Alanyl-transfer RNA synthetases family profile" evidence="11">
    <location>
        <begin position="103"/>
        <end position="236"/>
    </location>
</feature>
<dbReference type="Pfam" id="PF01411">
    <property type="entry name" value="tRNA-synt_2c"/>
    <property type="match status" value="1"/>
</dbReference>
<comment type="caution">
    <text evidence="12">The sequence shown here is derived from an EMBL/GenBank/DDBJ whole genome shotgun (WGS) entry which is preliminary data.</text>
</comment>
<dbReference type="GO" id="GO:0002161">
    <property type="term" value="F:aminoacyl-tRNA deacylase activity"/>
    <property type="evidence" value="ECO:0007669"/>
    <property type="project" value="TreeGrafter"/>
</dbReference>
<name>A0A2H0WMU5_9BACT</name>
<dbReference type="InterPro" id="IPR018165">
    <property type="entry name" value="Ala-tRNA-synth_IIc_core"/>
</dbReference>
<keyword evidence="5" id="KW-0547">Nucleotide-binding</keyword>
<keyword evidence="4 12" id="KW-0436">Ligase</keyword>
<protein>
    <recommendedName>
        <fullName evidence="2">alanine--tRNA ligase</fullName>
        <ecNumber evidence="2">6.1.1.7</ecNumber>
    </recommendedName>
</protein>
<evidence type="ECO:0000256" key="5">
    <source>
        <dbReference type="ARBA" id="ARBA00022741"/>
    </source>
</evidence>
<dbReference type="SMART" id="SM00863">
    <property type="entry name" value="tRNA_SAD"/>
    <property type="match status" value="1"/>
</dbReference>
<evidence type="ECO:0000256" key="4">
    <source>
        <dbReference type="ARBA" id="ARBA00022598"/>
    </source>
</evidence>
<dbReference type="EC" id="6.1.1.7" evidence="2"/>
<keyword evidence="3" id="KW-0820">tRNA-binding</keyword>
<feature type="non-terminal residue" evidence="12">
    <location>
        <position position="1"/>
    </location>
</feature>
<dbReference type="GO" id="GO:0005524">
    <property type="term" value="F:ATP binding"/>
    <property type="evidence" value="ECO:0007669"/>
    <property type="project" value="UniProtKB-KW"/>
</dbReference>
<accession>A0A2H0WMU5</accession>
<dbReference type="InterPro" id="IPR018163">
    <property type="entry name" value="Thr/Ala-tRNA-synth_IIc_edit"/>
</dbReference>
<gene>
    <name evidence="12" type="ORF">COT65_01335</name>
</gene>
<keyword evidence="9" id="KW-0030">Aminoacyl-tRNA synthetase</keyword>
<dbReference type="InterPro" id="IPR018164">
    <property type="entry name" value="Ala-tRNA-synth_IIc_N"/>
</dbReference>
<dbReference type="EMBL" id="PEZJ01000018">
    <property type="protein sequence ID" value="PIS13963.1"/>
    <property type="molecule type" value="Genomic_DNA"/>
</dbReference>